<dbReference type="Proteomes" id="UP001062846">
    <property type="component" value="Chromosome 10"/>
</dbReference>
<comment type="caution">
    <text evidence="1">The sequence shown here is derived from an EMBL/GenBank/DDBJ whole genome shotgun (WGS) entry which is preliminary data.</text>
</comment>
<organism evidence="1 2">
    <name type="scientific">Rhododendron molle</name>
    <name type="common">Chinese azalea</name>
    <name type="synonym">Azalea mollis</name>
    <dbReference type="NCBI Taxonomy" id="49168"/>
    <lineage>
        <taxon>Eukaryota</taxon>
        <taxon>Viridiplantae</taxon>
        <taxon>Streptophyta</taxon>
        <taxon>Embryophyta</taxon>
        <taxon>Tracheophyta</taxon>
        <taxon>Spermatophyta</taxon>
        <taxon>Magnoliopsida</taxon>
        <taxon>eudicotyledons</taxon>
        <taxon>Gunneridae</taxon>
        <taxon>Pentapetalae</taxon>
        <taxon>asterids</taxon>
        <taxon>Ericales</taxon>
        <taxon>Ericaceae</taxon>
        <taxon>Ericoideae</taxon>
        <taxon>Rhodoreae</taxon>
        <taxon>Rhododendron</taxon>
    </lineage>
</organism>
<name>A0ACC0M1K9_RHOML</name>
<evidence type="ECO:0000313" key="2">
    <source>
        <dbReference type="Proteomes" id="UP001062846"/>
    </source>
</evidence>
<accession>A0ACC0M1K9</accession>
<keyword evidence="2" id="KW-1185">Reference proteome</keyword>
<proteinExistence type="predicted"/>
<protein>
    <submittedName>
        <fullName evidence="1">Uncharacterized protein</fullName>
    </submittedName>
</protein>
<dbReference type="EMBL" id="CM046397">
    <property type="protein sequence ID" value="KAI8534742.1"/>
    <property type="molecule type" value="Genomic_DNA"/>
</dbReference>
<reference evidence="1" key="1">
    <citation type="submission" date="2022-02" db="EMBL/GenBank/DDBJ databases">
        <title>Plant Genome Project.</title>
        <authorList>
            <person name="Zhang R.-G."/>
        </authorList>
    </citation>
    <scope>NUCLEOTIDE SEQUENCE</scope>
    <source>
        <strain evidence="1">AT1</strain>
    </source>
</reference>
<sequence length="139" mass="15657">MSTTETQAGSEIVERKHQGDICDPWIYFGIAVAAIHGFTSAWLWPRRFAILNKLDQVGDDELLLPALDPELFRLRCRWVHLICFRRRRAGGGLEPSMTRDVFYIDSLCPEKGWKKLNSSLNRPGTLSSMGESGSSCSVI</sequence>
<gene>
    <name evidence="1" type="ORF">RHMOL_Rhmol10G0120300</name>
</gene>
<evidence type="ECO:0000313" key="1">
    <source>
        <dbReference type="EMBL" id="KAI8534742.1"/>
    </source>
</evidence>